<dbReference type="AlphaFoldDB" id="A0A060CE66"/>
<feature type="non-terminal residue" evidence="2">
    <location>
        <position position="1"/>
    </location>
</feature>
<feature type="region of interest" description="Disordered" evidence="1">
    <location>
        <begin position="79"/>
        <end position="126"/>
    </location>
</feature>
<protein>
    <submittedName>
        <fullName evidence="2">CAZy families GT2 protein</fullName>
    </submittedName>
</protein>
<accession>A0A060CE66</accession>
<dbReference type="EMBL" id="KF126160">
    <property type="protein sequence ID" value="AIA93504.1"/>
    <property type="molecule type" value="Genomic_DNA"/>
</dbReference>
<evidence type="ECO:0000256" key="1">
    <source>
        <dbReference type="SAM" id="MobiDB-lite"/>
    </source>
</evidence>
<feature type="compositionally biased region" description="Low complexity" evidence="1">
    <location>
        <begin position="82"/>
        <end position="91"/>
    </location>
</feature>
<name>A0A060CE66_9MICC</name>
<evidence type="ECO:0000313" key="2">
    <source>
        <dbReference type="EMBL" id="AIA93504.1"/>
    </source>
</evidence>
<proteinExistence type="predicted"/>
<dbReference type="Gene3D" id="3.90.550.60">
    <property type="match status" value="1"/>
</dbReference>
<sequence length="126" mass="13861">DHGRSPAIIGGHMLNLHERSVIHSLGEYVNTYTFWWGSDTPELTSVDFAQQSIRTSPGLNRRIDVGYNGWWMCLIPRRSSKRSASPCRSSSNGMTPSTACGPPSAASRPSRCPVWPSGTSPWTREG</sequence>
<reference evidence="2" key="1">
    <citation type="journal article" date="2013" name="Environ. Microbiol.">
        <title>Seasonally variable intestinal metagenomes of the red palm weevil (Rhynchophorus ferrugineus).</title>
        <authorList>
            <person name="Jia S."/>
            <person name="Zhang X."/>
            <person name="Zhang G."/>
            <person name="Yin A."/>
            <person name="Zhang S."/>
            <person name="Li F."/>
            <person name="Wang L."/>
            <person name="Zhao D."/>
            <person name="Yun Q."/>
            <person name="Tala"/>
            <person name="Wang J."/>
            <person name="Sun G."/>
            <person name="Baabdullah M."/>
            <person name="Yu X."/>
            <person name="Hu S."/>
            <person name="Al-Mssallem I.S."/>
            <person name="Yu J."/>
        </authorList>
    </citation>
    <scope>NUCLEOTIDE SEQUENCE</scope>
</reference>
<feature type="compositionally biased region" description="Polar residues" evidence="1">
    <location>
        <begin position="117"/>
        <end position="126"/>
    </location>
</feature>
<feature type="compositionally biased region" description="Low complexity" evidence="1">
    <location>
        <begin position="102"/>
        <end position="111"/>
    </location>
</feature>
<organism evidence="2">
    <name type="scientific">uncultured Kocuria sp</name>
    <dbReference type="NCBI Taxonomy" id="259305"/>
    <lineage>
        <taxon>Bacteria</taxon>
        <taxon>Bacillati</taxon>
        <taxon>Actinomycetota</taxon>
        <taxon>Actinomycetes</taxon>
        <taxon>Micrococcales</taxon>
        <taxon>Micrococcaceae</taxon>
        <taxon>Kocuria</taxon>
        <taxon>environmental samples</taxon>
    </lineage>
</organism>